<evidence type="ECO:0000256" key="6">
    <source>
        <dbReference type="ARBA" id="ARBA00023033"/>
    </source>
</evidence>
<dbReference type="InterPro" id="IPR003607">
    <property type="entry name" value="HD/PDEase_dom"/>
</dbReference>
<evidence type="ECO:0000256" key="7">
    <source>
        <dbReference type="PIRSR" id="PIRSR602401-1"/>
    </source>
</evidence>
<dbReference type="InterPro" id="IPR017771">
    <property type="entry name" value="Cyanamide_hydratase_HD"/>
</dbReference>
<dbReference type="PROSITE" id="PS51831">
    <property type="entry name" value="HD"/>
    <property type="match status" value="1"/>
</dbReference>
<dbReference type="PROSITE" id="PS00086">
    <property type="entry name" value="CYTOCHROME_P450"/>
    <property type="match status" value="1"/>
</dbReference>
<comment type="cofactor">
    <cofactor evidence="1 7">
        <name>heme</name>
        <dbReference type="ChEBI" id="CHEBI:30413"/>
    </cofactor>
</comment>
<proteinExistence type="inferred from homology"/>
<dbReference type="SUPFAM" id="SSF109604">
    <property type="entry name" value="HD-domain/PDEase-like"/>
    <property type="match status" value="1"/>
</dbReference>
<dbReference type="PANTHER" id="PTHR24305">
    <property type="entry name" value="CYTOCHROME P450"/>
    <property type="match status" value="1"/>
</dbReference>
<dbReference type="PRINTS" id="PR00463">
    <property type="entry name" value="EP450I"/>
</dbReference>
<evidence type="ECO:0000313" key="9">
    <source>
        <dbReference type="EMBL" id="KZM20186.1"/>
    </source>
</evidence>
<protein>
    <submittedName>
        <fullName evidence="9">Heme binding</fullName>
    </submittedName>
</protein>
<keyword evidence="5 7" id="KW-0408">Iron</keyword>
<keyword evidence="6" id="KW-0503">Monooxygenase</keyword>
<keyword evidence="10" id="KW-1185">Reference proteome</keyword>
<dbReference type="PRINTS" id="PR00385">
    <property type="entry name" value="P450"/>
</dbReference>
<keyword evidence="7" id="KW-0349">Heme</keyword>
<evidence type="ECO:0000256" key="2">
    <source>
        <dbReference type="ARBA" id="ARBA00010617"/>
    </source>
</evidence>
<dbReference type="InterPro" id="IPR006674">
    <property type="entry name" value="HD_domain"/>
</dbReference>
<dbReference type="GO" id="GO:0004497">
    <property type="term" value="F:monooxygenase activity"/>
    <property type="evidence" value="ECO:0007669"/>
    <property type="project" value="UniProtKB-KW"/>
</dbReference>
<dbReference type="NCBIfam" id="TIGR03401">
    <property type="entry name" value="cyanamide_fam"/>
    <property type="match status" value="1"/>
</dbReference>
<evidence type="ECO:0000259" key="8">
    <source>
        <dbReference type="PROSITE" id="PS51831"/>
    </source>
</evidence>
<evidence type="ECO:0000256" key="1">
    <source>
        <dbReference type="ARBA" id="ARBA00001971"/>
    </source>
</evidence>
<gene>
    <name evidence="9" type="ORF">ST47_g8649</name>
</gene>
<dbReference type="InterPro" id="IPR036396">
    <property type="entry name" value="Cyt_P450_sf"/>
</dbReference>
<dbReference type="Gene3D" id="1.10.3210.10">
    <property type="entry name" value="Hypothetical protein af1432"/>
    <property type="match status" value="1"/>
</dbReference>
<dbReference type="CDD" id="cd11062">
    <property type="entry name" value="CYP58-like"/>
    <property type="match status" value="1"/>
</dbReference>
<dbReference type="SUPFAM" id="SSF48264">
    <property type="entry name" value="Cytochrome P450"/>
    <property type="match status" value="1"/>
</dbReference>
<dbReference type="InterPro" id="IPR017972">
    <property type="entry name" value="Cyt_P450_CS"/>
</dbReference>
<dbReference type="Pfam" id="PF00067">
    <property type="entry name" value="p450"/>
    <property type="match status" value="1"/>
</dbReference>
<reference evidence="9 10" key="1">
    <citation type="journal article" date="2016" name="Sci. Rep.">
        <title>Draft genome sequencing and secretome analysis of fungal phytopathogen Ascochyta rabiei provides insight into the necrotrophic effector repertoire.</title>
        <authorList>
            <person name="Verma S."/>
            <person name="Gazara R.K."/>
            <person name="Nizam S."/>
            <person name="Parween S."/>
            <person name="Chattopadhyay D."/>
            <person name="Verma P.K."/>
        </authorList>
    </citation>
    <scope>NUCLEOTIDE SEQUENCE [LARGE SCALE GENOMIC DNA]</scope>
    <source>
        <strain evidence="9 10">ArDII</strain>
    </source>
</reference>
<dbReference type="SMART" id="SM00471">
    <property type="entry name" value="HDc"/>
    <property type="match status" value="1"/>
</dbReference>
<dbReference type="InterPro" id="IPR001128">
    <property type="entry name" value="Cyt_P450"/>
</dbReference>
<keyword evidence="3 7" id="KW-0479">Metal-binding</keyword>
<dbReference type="InterPro" id="IPR050121">
    <property type="entry name" value="Cytochrome_P450_monoxygenase"/>
</dbReference>
<dbReference type="STRING" id="5454.A0A162YRL6"/>
<evidence type="ECO:0000256" key="5">
    <source>
        <dbReference type="ARBA" id="ARBA00023004"/>
    </source>
</evidence>
<accession>A0A162YRL6</accession>
<dbReference type="Proteomes" id="UP000076837">
    <property type="component" value="Unassembled WGS sequence"/>
</dbReference>
<dbReference type="GO" id="GO:0016705">
    <property type="term" value="F:oxidoreductase activity, acting on paired donors, with incorporation or reduction of molecular oxygen"/>
    <property type="evidence" value="ECO:0007669"/>
    <property type="project" value="InterPro"/>
</dbReference>
<dbReference type="PANTHER" id="PTHR24305:SF157">
    <property type="entry name" value="N-ACETYLTRYPTOPHAN 6-HYDROXYLASE IVOC-RELATED"/>
    <property type="match status" value="1"/>
</dbReference>
<dbReference type="AlphaFoldDB" id="A0A162YRL6"/>
<sequence length="731" mass="82174">MQTLENGAVGVLLSAALATVTAYALYTVIYNVYFHPLARFPGPPLAGATAYWKAYVECVANRSFCHELVKLHAQYGDVVRVGPDELHFANPEAYNDIYNNKNRWDKEARLYKSFNEDRSSFGFLTYAEAKNRKDVLNRSFSQTAINSAEDLVLEQTKALCAAFAKQSKTSKSADLHFAYRCMSMDIICTFCFGKPIYAVDAPDFEAPIVVAMDASLPVFLRFKYSDLYKNMILKCPPKLSKIISPSTAGLVDLQQLLLRQINDLTNDPEKLKQLPHSMTIYHRLMDVEAYRDKTIPSAGSLYEEAQALMFGGADTVGNTLMVGTHYLLQHPTTLQKLKKELLAAWPTLETEPNLRDFEKMPYLNAVIKESLRMSSGVVSGLLRVVPPAGAVINGITVPPNTIVSCGSTFVHFNASIFPEPDKFIPERWLDSPKLDNWLVAFSRGPRMCLGINLAWAELRLGFAYTLRKFDMSLEDSIDVIVIRLKTGGIMAASRDEQIRTYGWTSVSCDPKQWGGTKAFNNPPKPQLCADVSVPSTALAQKSMEYAQKELPAPTFNHSMRVFYYGLAIASQQFPDWQFSTETWLLTCLFHDIGTIDKYTHGTFMSFEFYGGLLALNVLRDHNCPTPQAESVAEAIIRHQDPVEVGTIHTIGLLTQLATQFDNMGYRAGYVHEDTIKDVVKHYPRKHWSNCFASKIREEVFVKPWCHSTASGEKFPYDVEHNTLMEPHDALQ</sequence>
<dbReference type="Gene3D" id="1.10.630.10">
    <property type="entry name" value="Cytochrome P450"/>
    <property type="match status" value="1"/>
</dbReference>
<dbReference type="CDD" id="cd00077">
    <property type="entry name" value="HDc"/>
    <property type="match status" value="1"/>
</dbReference>
<dbReference type="Pfam" id="PF01966">
    <property type="entry name" value="HD"/>
    <property type="match status" value="1"/>
</dbReference>
<dbReference type="GO" id="GO:0005506">
    <property type="term" value="F:iron ion binding"/>
    <property type="evidence" value="ECO:0007669"/>
    <property type="project" value="InterPro"/>
</dbReference>
<dbReference type="InterPro" id="IPR002401">
    <property type="entry name" value="Cyt_P450_E_grp-I"/>
</dbReference>
<name>A0A162YRL6_DIDRA</name>
<dbReference type="EMBL" id="JYNV01000284">
    <property type="protein sequence ID" value="KZM20186.1"/>
    <property type="molecule type" value="Genomic_DNA"/>
</dbReference>
<feature type="domain" description="HD" evidence="8">
    <location>
        <begin position="554"/>
        <end position="663"/>
    </location>
</feature>
<keyword evidence="4" id="KW-0560">Oxidoreductase</keyword>
<evidence type="ECO:0000313" key="10">
    <source>
        <dbReference type="Proteomes" id="UP000076837"/>
    </source>
</evidence>
<evidence type="ECO:0000256" key="3">
    <source>
        <dbReference type="ARBA" id="ARBA00022723"/>
    </source>
</evidence>
<organism evidence="9 10">
    <name type="scientific">Didymella rabiei</name>
    <name type="common">Chickpea ascochyta blight fungus</name>
    <name type="synonym">Mycosphaerella rabiei</name>
    <dbReference type="NCBI Taxonomy" id="5454"/>
    <lineage>
        <taxon>Eukaryota</taxon>
        <taxon>Fungi</taxon>
        <taxon>Dikarya</taxon>
        <taxon>Ascomycota</taxon>
        <taxon>Pezizomycotina</taxon>
        <taxon>Dothideomycetes</taxon>
        <taxon>Pleosporomycetidae</taxon>
        <taxon>Pleosporales</taxon>
        <taxon>Pleosporineae</taxon>
        <taxon>Didymellaceae</taxon>
        <taxon>Ascochyta</taxon>
    </lineage>
</organism>
<feature type="binding site" description="axial binding residue" evidence="7">
    <location>
        <position position="448"/>
    </location>
    <ligand>
        <name>heme</name>
        <dbReference type="ChEBI" id="CHEBI:30413"/>
    </ligand>
    <ligandPart>
        <name>Fe</name>
        <dbReference type="ChEBI" id="CHEBI:18248"/>
    </ligandPart>
</feature>
<comment type="similarity">
    <text evidence="2">Belongs to the cytochrome P450 family.</text>
</comment>
<dbReference type="GO" id="GO:0020037">
    <property type="term" value="F:heme binding"/>
    <property type="evidence" value="ECO:0007669"/>
    <property type="project" value="InterPro"/>
</dbReference>
<comment type="caution">
    <text evidence="9">The sequence shown here is derived from an EMBL/GenBank/DDBJ whole genome shotgun (WGS) entry which is preliminary data.</text>
</comment>
<evidence type="ECO:0000256" key="4">
    <source>
        <dbReference type="ARBA" id="ARBA00023002"/>
    </source>
</evidence>